<reference evidence="2 3" key="1">
    <citation type="submission" date="2019-12" db="EMBL/GenBank/DDBJ databases">
        <authorList>
            <person name="Reyes-Prieto M."/>
        </authorList>
    </citation>
    <scope>NUCLEOTIDE SEQUENCE [LARGE SCALE GENOMIC DNA]</scope>
    <source>
        <strain evidence="2">HF14-78462</strain>
    </source>
</reference>
<dbReference type="Gene3D" id="2.10.109.10">
    <property type="entry name" value="Umud Fragment, subunit A"/>
    <property type="match status" value="1"/>
</dbReference>
<accession>A0A5S9P7V3</accession>
<protein>
    <recommendedName>
        <fullName evidence="1">Peptidase S26 domain-containing protein</fullName>
    </recommendedName>
</protein>
<dbReference type="InterPro" id="IPR019533">
    <property type="entry name" value="Peptidase_S26"/>
</dbReference>
<dbReference type="SUPFAM" id="SSF51306">
    <property type="entry name" value="LexA/Signal peptidase"/>
    <property type="match status" value="1"/>
</dbReference>
<dbReference type="Pfam" id="PF10502">
    <property type="entry name" value="Peptidase_S26"/>
    <property type="match status" value="1"/>
</dbReference>
<dbReference type="InterPro" id="IPR036286">
    <property type="entry name" value="LexA/Signal_pep-like_sf"/>
</dbReference>
<sequence>MTRRGYVIATCLAVMGTTLASLVPVPLRLIWNASASVPIGFYDLDPPAHLEVGDLVAVTPDKPLADFLVERGYIGRDVPLMKRVMALAGQRVCRTGNAITVDAIPLGRALDRDRRGRPLPVWQGCRRLADGQIFLMNPEVSDSLDGRYFGPIPACGVIGKATPLYTDEDGDGRFVWRATTP</sequence>
<proteinExistence type="predicted"/>
<gene>
    <name evidence="2" type="ORF">STARVERO_02487</name>
</gene>
<dbReference type="AlphaFoldDB" id="A0A5S9P7V3"/>
<keyword evidence="3" id="KW-1185">Reference proteome</keyword>
<organism evidence="2 3">
    <name type="scientific">Starkeya nomas</name>
    <dbReference type="NCBI Taxonomy" id="2666134"/>
    <lineage>
        <taxon>Bacteria</taxon>
        <taxon>Pseudomonadati</taxon>
        <taxon>Pseudomonadota</taxon>
        <taxon>Alphaproteobacteria</taxon>
        <taxon>Hyphomicrobiales</taxon>
        <taxon>Xanthobacteraceae</taxon>
        <taxon>Starkeya</taxon>
    </lineage>
</organism>
<evidence type="ECO:0000313" key="3">
    <source>
        <dbReference type="Proteomes" id="UP000433050"/>
    </source>
</evidence>
<dbReference type="GO" id="GO:0006465">
    <property type="term" value="P:signal peptide processing"/>
    <property type="evidence" value="ECO:0007669"/>
    <property type="project" value="InterPro"/>
</dbReference>
<evidence type="ECO:0000259" key="1">
    <source>
        <dbReference type="Pfam" id="PF10502"/>
    </source>
</evidence>
<evidence type="ECO:0000313" key="2">
    <source>
        <dbReference type="EMBL" id="CAA0099698.1"/>
    </source>
</evidence>
<dbReference type="EMBL" id="CACSAS010000001">
    <property type="protein sequence ID" value="CAA0099698.1"/>
    <property type="molecule type" value="Genomic_DNA"/>
</dbReference>
<name>A0A5S9P7V3_9HYPH</name>
<dbReference type="Proteomes" id="UP000433050">
    <property type="component" value="Unassembled WGS sequence"/>
</dbReference>
<feature type="domain" description="Peptidase S26" evidence="1">
    <location>
        <begin position="10"/>
        <end position="162"/>
    </location>
</feature>
<dbReference type="RefSeq" id="WP_159599088.1">
    <property type="nucleotide sequence ID" value="NZ_CACSAS010000001.1"/>
</dbReference>
<dbReference type="GO" id="GO:0004252">
    <property type="term" value="F:serine-type endopeptidase activity"/>
    <property type="evidence" value="ECO:0007669"/>
    <property type="project" value="InterPro"/>
</dbReference>